<feature type="region of interest" description="Disordered" evidence="1">
    <location>
        <begin position="1"/>
        <end position="24"/>
    </location>
</feature>
<reference evidence="2" key="2">
    <citation type="submission" date="2015-06" db="UniProtKB">
        <authorList>
            <consortium name="EnsemblMetazoa"/>
        </authorList>
    </citation>
    <scope>IDENTIFICATION</scope>
</reference>
<name>T1KCG4_TETUR</name>
<keyword evidence="3" id="KW-1185">Reference proteome</keyword>
<sequence length="198" mass="22605">MAEGDRPSSSAGNRRRTGLKQSLSVDNACIFEMEGLDFEGDFNNFNSASKSSHRTRDDNELTSDSSGRNGDNNDNNNNRKRNNVEYNDTDEDEEDKNNEDDDDEDNCDQRDVRNMFDRMSLDSKCTRQFATSLPIQVPIWKTSPLVQESDDGDDEQNINFDKDPMKIAESLRALAWSVKDGTEMFGDLPRHRLKPRPI</sequence>
<dbReference type="PANTHER" id="PTHR21844:SF2">
    <property type="entry name" value="PROLINE-RICH AKT1 SUBSTRATE 1"/>
    <property type="match status" value="1"/>
</dbReference>
<feature type="compositionally biased region" description="Low complexity" evidence="1">
    <location>
        <begin position="63"/>
        <end position="76"/>
    </location>
</feature>
<organism evidence="2 3">
    <name type="scientific">Tetranychus urticae</name>
    <name type="common">Two-spotted spider mite</name>
    <dbReference type="NCBI Taxonomy" id="32264"/>
    <lineage>
        <taxon>Eukaryota</taxon>
        <taxon>Metazoa</taxon>
        <taxon>Ecdysozoa</taxon>
        <taxon>Arthropoda</taxon>
        <taxon>Chelicerata</taxon>
        <taxon>Arachnida</taxon>
        <taxon>Acari</taxon>
        <taxon>Acariformes</taxon>
        <taxon>Trombidiformes</taxon>
        <taxon>Prostigmata</taxon>
        <taxon>Eleutherengona</taxon>
        <taxon>Raphignathae</taxon>
        <taxon>Tetranychoidea</taxon>
        <taxon>Tetranychidae</taxon>
        <taxon>Tetranychus</taxon>
    </lineage>
</organism>
<protein>
    <submittedName>
        <fullName evidence="2">Uncharacterized protein</fullName>
    </submittedName>
</protein>
<dbReference type="KEGG" id="tut:107362660"/>
<dbReference type="GO" id="GO:0032007">
    <property type="term" value="P:negative regulation of TOR signaling"/>
    <property type="evidence" value="ECO:0007669"/>
    <property type="project" value="InterPro"/>
</dbReference>
<dbReference type="HOGENOM" id="CLU_1379737_0_0_1"/>
<feature type="compositionally biased region" description="Acidic residues" evidence="1">
    <location>
        <begin position="87"/>
        <end position="106"/>
    </location>
</feature>
<dbReference type="eggNOG" id="ENOG502RY6G">
    <property type="taxonomic scope" value="Eukaryota"/>
</dbReference>
<dbReference type="EMBL" id="CAEY01001960">
    <property type="status" value="NOT_ANNOTATED_CDS"/>
    <property type="molecule type" value="Genomic_DNA"/>
</dbReference>
<evidence type="ECO:0000256" key="1">
    <source>
        <dbReference type="SAM" id="MobiDB-lite"/>
    </source>
</evidence>
<gene>
    <name evidence="2" type="primary">107362660</name>
</gene>
<dbReference type="Pfam" id="PF15798">
    <property type="entry name" value="PRAS"/>
    <property type="match status" value="1"/>
</dbReference>
<evidence type="ECO:0000313" key="2">
    <source>
        <dbReference type="EnsemblMetazoa" id="tetur08g07530.1"/>
    </source>
</evidence>
<proteinExistence type="predicted"/>
<dbReference type="InterPro" id="IPR026682">
    <property type="entry name" value="AKT1S1"/>
</dbReference>
<dbReference type="GO" id="GO:0005737">
    <property type="term" value="C:cytoplasm"/>
    <property type="evidence" value="ECO:0007669"/>
    <property type="project" value="TreeGrafter"/>
</dbReference>
<feature type="region of interest" description="Disordered" evidence="1">
    <location>
        <begin position="40"/>
        <end position="109"/>
    </location>
</feature>
<dbReference type="GO" id="GO:0048011">
    <property type="term" value="P:neurotrophin TRK receptor signaling pathway"/>
    <property type="evidence" value="ECO:0007669"/>
    <property type="project" value="InterPro"/>
</dbReference>
<dbReference type="Proteomes" id="UP000015104">
    <property type="component" value="Unassembled WGS sequence"/>
</dbReference>
<evidence type="ECO:0000313" key="3">
    <source>
        <dbReference type="Proteomes" id="UP000015104"/>
    </source>
</evidence>
<accession>T1KCG4</accession>
<dbReference type="OMA" id="ACIFEME"/>
<reference evidence="3" key="1">
    <citation type="submission" date="2011-08" db="EMBL/GenBank/DDBJ databases">
        <authorList>
            <person name="Rombauts S."/>
        </authorList>
    </citation>
    <scope>NUCLEOTIDE SEQUENCE</scope>
    <source>
        <strain evidence="3">London</strain>
    </source>
</reference>
<dbReference type="EnsemblMetazoa" id="tetur08g07530.1">
    <property type="protein sequence ID" value="tetur08g07530.1"/>
    <property type="gene ID" value="tetur08g07530"/>
</dbReference>
<dbReference type="OrthoDB" id="9992964at2759"/>
<dbReference type="AlphaFoldDB" id="T1KCG4"/>
<dbReference type="PANTHER" id="PTHR21844">
    <property type="entry name" value="AKT1 SUBSTRATE 1 PROTEIN"/>
    <property type="match status" value="1"/>
</dbReference>
<dbReference type="STRING" id="32264.T1KCG4"/>